<dbReference type="AlphaFoldDB" id="A0A8H3FHD7"/>
<dbReference type="EMBL" id="CAJPDR010000201">
    <property type="protein sequence ID" value="CAF9925227.1"/>
    <property type="molecule type" value="Genomic_DNA"/>
</dbReference>
<keyword evidence="2" id="KW-1185">Reference proteome</keyword>
<name>A0A8H3FHD7_9LECA</name>
<evidence type="ECO:0000313" key="2">
    <source>
        <dbReference type="Proteomes" id="UP000664203"/>
    </source>
</evidence>
<gene>
    <name evidence="1" type="ORF">ALECFALPRED_003095</name>
</gene>
<dbReference type="Proteomes" id="UP000664203">
    <property type="component" value="Unassembled WGS sequence"/>
</dbReference>
<sequence>MMQTMKQLLGLQGPIRSSKPSPIFIPILLFISFSHTQHLHSRQIADCADPAAITDPSCWDLLGVPAWLSQFAGPKSICAASDLAHLVGANSSWGACFILTINHGAEGQMVADGLGRLNANITANSLSRDALEIMPVGDRPRYLYVLSALSSIKGFFMDWNEAVSPNATASESEVSSILGALDPSQQTSFAVDDLFQSLMLGLPFFLAYNGTGIPLGLSIEDIGGLLLELVDFATAPLSNLSAPATVTGPIQANSLPSLLSQLTMVESSGVQYRLQSTVSNLDTFRNVTTDGAFASSMPWSIPQDLASVAQPFYAFLVSSILAQQNWTVLALVGIDVAALSQGSSGTLPGWALSSCPTCTPPVDFGCTTYDENSQCRRWWYSEDLNSSFTLVQGSNPSNDPTDMISLIFQQGWTTGALLFENAAICNEPPSLNGTLSTIPKVERPASPLTDYMDSWFWRLLGVAPLDGTASVNVVVGDDFNAYIELHPGPVSHPRNTLVNVSGGKIDFSCLSQLDLQVGWNWSAIVAGKFS</sequence>
<organism evidence="1 2">
    <name type="scientific">Alectoria fallacina</name>
    <dbReference type="NCBI Taxonomy" id="1903189"/>
    <lineage>
        <taxon>Eukaryota</taxon>
        <taxon>Fungi</taxon>
        <taxon>Dikarya</taxon>
        <taxon>Ascomycota</taxon>
        <taxon>Pezizomycotina</taxon>
        <taxon>Lecanoromycetes</taxon>
        <taxon>OSLEUM clade</taxon>
        <taxon>Lecanoromycetidae</taxon>
        <taxon>Lecanorales</taxon>
        <taxon>Lecanorineae</taxon>
        <taxon>Parmeliaceae</taxon>
        <taxon>Alectoria</taxon>
    </lineage>
</organism>
<protein>
    <submittedName>
        <fullName evidence="1">Uncharacterized protein</fullName>
    </submittedName>
</protein>
<reference evidence="1" key="1">
    <citation type="submission" date="2021-03" db="EMBL/GenBank/DDBJ databases">
        <authorList>
            <person name="Tagirdzhanova G."/>
        </authorList>
    </citation>
    <scope>NUCLEOTIDE SEQUENCE</scope>
</reference>
<accession>A0A8H3FHD7</accession>
<dbReference type="OrthoDB" id="5345753at2759"/>
<proteinExistence type="predicted"/>
<evidence type="ECO:0000313" key="1">
    <source>
        <dbReference type="EMBL" id="CAF9925227.1"/>
    </source>
</evidence>
<comment type="caution">
    <text evidence="1">The sequence shown here is derived from an EMBL/GenBank/DDBJ whole genome shotgun (WGS) entry which is preliminary data.</text>
</comment>